<evidence type="ECO:0000256" key="1">
    <source>
        <dbReference type="SAM" id="MobiDB-lite"/>
    </source>
</evidence>
<evidence type="ECO:0000313" key="2">
    <source>
        <dbReference type="EMBL" id="GEU70586.1"/>
    </source>
</evidence>
<comment type="caution">
    <text evidence="2">The sequence shown here is derived from an EMBL/GenBank/DDBJ whole genome shotgun (WGS) entry which is preliminary data.</text>
</comment>
<feature type="region of interest" description="Disordered" evidence="1">
    <location>
        <begin position="1"/>
        <end position="23"/>
    </location>
</feature>
<name>A0A6L2M999_TANCI</name>
<accession>A0A6L2M999</accession>
<sequence>MSSEETEKESTNNDDETHVTGSMVESSITKKLKMFDFITEDGKHIHLTEEQINQQKKIEEEVKTKAAKHKGEVTKAELVDLLGPKCDLHLGEWRKVVKACPNRTRKGWKTIYGQIQTRMDYLHTTEAELGINLDIPLSEQGPLEKLNDLANKKRKHADDIHDNFKANKRLKSSI</sequence>
<dbReference type="AlphaFoldDB" id="A0A6L2M999"/>
<gene>
    <name evidence="2" type="ORF">Tci_042564</name>
</gene>
<dbReference type="EMBL" id="BKCJ010006141">
    <property type="protein sequence ID" value="GEU70586.1"/>
    <property type="molecule type" value="Genomic_DNA"/>
</dbReference>
<protein>
    <submittedName>
        <fullName evidence="2">Uncharacterized protein</fullName>
    </submittedName>
</protein>
<proteinExistence type="predicted"/>
<feature type="compositionally biased region" description="Basic and acidic residues" evidence="1">
    <location>
        <begin position="8"/>
        <end position="18"/>
    </location>
</feature>
<reference evidence="2" key="1">
    <citation type="journal article" date="2019" name="Sci. Rep.">
        <title>Draft genome of Tanacetum cinerariifolium, the natural source of mosquito coil.</title>
        <authorList>
            <person name="Yamashiro T."/>
            <person name="Shiraishi A."/>
            <person name="Satake H."/>
            <person name="Nakayama K."/>
        </authorList>
    </citation>
    <scope>NUCLEOTIDE SEQUENCE</scope>
</reference>
<organism evidence="2">
    <name type="scientific">Tanacetum cinerariifolium</name>
    <name type="common">Dalmatian daisy</name>
    <name type="synonym">Chrysanthemum cinerariifolium</name>
    <dbReference type="NCBI Taxonomy" id="118510"/>
    <lineage>
        <taxon>Eukaryota</taxon>
        <taxon>Viridiplantae</taxon>
        <taxon>Streptophyta</taxon>
        <taxon>Embryophyta</taxon>
        <taxon>Tracheophyta</taxon>
        <taxon>Spermatophyta</taxon>
        <taxon>Magnoliopsida</taxon>
        <taxon>eudicotyledons</taxon>
        <taxon>Gunneridae</taxon>
        <taxon>Pentapetalae</taxon>
        <taxon>asterids</taxon>
        <taxon>campanulids</taxon>
        <taxon>Asterales</taxon>
        <taxon>Asteraceae</taxon>
        <taxon>Asteroideae</taxon>
        <taxon>Anthemideae</taxon>
        <taxon>Anthemidinae</taxon>
        <taxon>Tanacetum</taxon>
    </lineage>
</organism>